<dbReference type="AlphaFoldDB" id="A0A2S4N9Q7"/>
<sequence length="63" mass="7388">MAYNLTPIEANYRVVRKAGIWITEMLWVFVSRNELKTALSYGFIQKSTAGHRYIKRTNGTKHR</sequence>
<evidence type="ECO:0000313" key="2">
    <source>
        <dbReference type="Proteomes" id="UP000237056"/>
    </source>
</evidence>
<protein>
    <submittedName>
        <fullName evidence="1">Uncharacterized protein</fullName>
    </submittedName>
</protein>
<keyword evidence="2" id="KW-1185">Reference proteome</keyword>
<dbReference type="Proteomes" id="UP000237056">
    <property type="component" value="Unassembled WGS sequence"/>
</dbReference>
<name>A0A2S4N9Q7_9FLAO</name>
<reference evidence="1 2" key="1">
    <citation type="submission" date="2018-01" db="EMBL/GenBank/DDBJ databases">
        <title>Genomic Encyclopedia of Type Strains, Phase I: the one thousand microbial genomes (KMG-I) project.</title>
        <authorList>
            <person name="Goeker M."/>
        </authorList>
    </citation>
    <scope>NUCLEOTIDE SEQUENCE [LARGE SCALE GENOMIC DNA]</scope>
    <source>
        <strain evidence="1 2">DSM 17960</strain>
    </source>
</reference>
<gene>
    <name evidence="1" type="ORF">Q361_104139</name>
</gene>
<dbReference type="EMBL" id="PQNY01000004">
    <property type="protein sequence ID" value="POS02418.1"/>
    <property type="molecule type" value="Genomic_DNA"/>
</dbReference>
<comment type="caution">
    <text evidence="1">The sequence shown here is derived from an EMBL/GenBank/DDBJ whole genome shotgun (WGS) entry which is preliminary data.</text>
</comment>
<proteinExistence type="predicted"/>
<organism evidence="1 2">
    <name type="scientific">Flavobacterium croceum DSM 17960</name>
    <dbReference type="NCBI Taxonomy" id="1121886"/>
    <lineage>
        <taxon>Bacteria</taxon>
        <taxon>Pseudomonadati</taxon>
        <taxon>Bacteroidota</taxon>
        <taxon>Flavobacteriia</taxon>
        <taxon>Flavobacteriales</taxon>
        <taxon>Flavobacteriaceae</taxon>
        <taxon>Flavobacterium</taxon>
    </lineage>
</organism>
<evidence type="ECO:0000313" key="1">
    <source>
        <dbReference type="EMBL" id="POS02418.1"/>
    </source>
</evidence>
<accession>A0A2S4N9Q7</accession>